<evidence type="ECO:0000313" key="4">
    <source>
        <dbReference type="Proteomes" id="UP000325255"/>
    </source>
</evidence>
<dbReference type="AlphaFoldDB" id="A0A5M6J0S1"/>
<dbReference type="PANTHER" id="PTHR43685">
    <property type="entry name" value="GLYCOSYLTRANSFERASE"/>
    <property type="match status" value="1"/>
</dbReference>
<dbReference type="Proteomes" id="UP000325255">
    <property type="component" value="Unassembled WGS sequence"/>
</dbReference>
<evidence type="ECO:0000256" key="1">
    <source>
        <dbReference type="SAM" id="MobiDB-lite"/>
    </source>
</evidence>
<name>A0A5M6J0S1_9PROT</name>
<keyword evidence="4" id="KW-1185">Reference proteome</keyword>
<evidence type="ECO:0000313" key="3">
    <source>
        <dbReference type="EMBL" id="KAA5613799.1"/>
    </source>
</evidence>
<dbReference type="InterPro" id="IPR001173">
    <property type="entry name" value="Glyco_trans_2-like"/>
</dbReference>
<dbReference type="Pfam" id="PF00535">
    <property type="entry name" value="Glycos_transf_2"/>
    <property type="match status" value="1"/>
</dbReference>
<evidence type="ECO:0000259" key="2">
    <source>
        <dbReference type="Pfam" id="PF00535"/>
    </source>
</evidence>
<dbReference type="CDD" id="cd00761">
    <property type="entry name" value="Glyco_tranf_GTA_type"/>
    <property type="match status" value="1"/>
</dbReference>
<dbReference type="Gene3D" id="3.90.550.10">
    <property type="entry name" value="Spore Coat Polysaccharide Biosynthesis Protein SpsA, Chain A"/>
    <property type="match status" value="1"/>
</dbReference>
<gene>
    <name evidence="3" type="ORF">F1189_03210</name>
</gene>
<sequence length="454" mass="49978">MEDGLARGDRVGLAGCRQGTSRKPGVAGSCAGQGAQFPRRARPTLGENVSMNKISSIGAAPTLPRLFPSTVPLGKPVPELAGSVAVIMRTKDRPLLLHRALASVLCQTSPNWHLYLVNDGGNREQLEDLLVDYDSAFGNRLTVVHHATSQGMENASNAGLSLGREEFVAVHDDDDSWHPEFLEATTAFLSAPANEHCVGVVTGCTQVTERLDDDDIEEIDRTVRRSNRTLVDLPALLVENRFPPICLLFRRAAVERIGPFNGALPVLGDWEFNIRLLLLGEIDFLDRNLANYHLRVRGSGAAYGNTVVDGQAQQQRQNILLRNSILRNAIAEQPATLGTVQAVLFAQSQAMQDGVPKAPPTEITGRLDTLNGWLEAINGKQEEIKWEQQAIRGELAAIGGKLKTIQERMEVIEAGVRDIGIVASWLRKLLRPMHWAWLRLLPLRRLIARIRGRR</sequence>
<dbReference type="GO" id="GO:0016740">
    <property type="term" value="F:transferase activity"/>
    <property type="evidence" value="ECO:0007669"/>
    <property type="project" value="UniProtKB-KW"/>
</dbReference>
<dbReference type="EMBL" id="VWPK01000004">
    <property type="protein sequence ID" value="KAA5613799.1"/>
    <property type="molecule type" value="Genomic_DNA"/>
</dbReference>
<comment type="caution">
    <text evidence="3">The sequence shown here is derived from an EMBL/GenBank/DDBJ whole genome shotgun (WGS) entry which is preliminary data.</text>
</comment>
<dbReference type="InterPro" id="IPR029044">
    <property type="entry name" value="Nucleotide-diphossugar_trans"/>
</dbReference>
<feature type="region of interest" description="Disordered" evidence="1">
    <location>
        <begin position="14"/>
        <end position="42"/>
    </location>
</feature>
<protein>
    <submittedName>
        <fullName evidence="3">Glycosyltransferase</fullName>
    </submittedName>
</protein>
<dbReference type="OrthoDB" id="6383742at2"/>
<keyword evidence="3" id="KW-0808">Transferase</keyword>
<dbReference type="PANTHER" id="PTHR43685:SF11">
    <property type="entry name" value="GLYCOSYLTRANSFERASE TAGX-RELATED"/>
    <property type="match status" value="1"/>
</dbReference>
<dbReference type="SUPFAM" id="SSF53448">
    <property type="entry name" value="Nucleotide-diphospho-sugar transferases"/>
    <property type="match status" value="1"/>
</dbReference>
<organism evidence="3 4">
    <name type="scientific">Rhodovastum atsumiense</name>
    <dbReference type="NCBI Taxonomy" id="504468"/>
    <lineage>
        <taxon>Bacteria</taxon>
        <taxon>Pseudomonadati</taxon>
        <taxon>Pseudomonadota</taxon>
        <taxon>Alphaproteobacteria</taxon>
        <taxon>Acetobacterales</taxon>
        <taxon>Acetobacteraceae</taxon>
        <taxon>Rhodovastum</taxon>
    </lineage>
</organism>
<proteinExistence type="predicted"/>
<accession>A0A5M6J0S1</accession>
<feature type="domain" description="Glycosyltransferase 2-like" evidence="2">
    <location>
        <begin position="86"/>
        <end position="257"/>
    </location>
</feature>
<dbReference type="InterPro" id="IPR050834">
    <property type="entry name" value="Glycosyltransf_2"/>
</dbReference>
<reference evidence="3 4" key="1">
    <citation type="submission" date="2019-09" db="EMBL/GenBank/DDBJ databases">
        <title>Genome sequence of Rhodovastum atsumiense, a diverse member of the Acetobacteraceae family of non-sulfur purple photosynthetic bacteria.</title>
        <authorList>
            <person name="Meyer T."/>
            <person name="Kyndt J."/>
        </authorList>
    </citation>
    <scope>NUCLEOTIDE SEQUENCE [LARGE SCALE GENOMIC DNA]</scope>
    <source>
        <strain evidence="3 4">DSM 21279</strain>
    </source>
</reference>